<feature type="domain" description="TonB-dependent receptor-like beta-barrel" evidence="11">
    <location>
        <begin position="431"/>
        <end position="737"/>
    </location>
</feature>
<dbReference type="PROSITE" id="PS52016">
    <property type="entry name" value="TONB_DEPENDENT_REC_3"/>
    <property type="match status" value="1"/>
</dbReference>
<gene>
    <name evidence="13" type="ORF">GCM10007049_17180</name>
</gene>
<dbReference type="EMBL" id="BMWX01000003">
    <property type="protein sequence ID" value="GGZ25251.1"/>
    <property type="molecule type" value="Genomic_DNA"/>
</dbReference>
<keyword evidence="10" id="KW-0732">Signal</keyword>
<evidence type="ECO:0000256" key="4">
    <source>
        <dbReference type="ARBA" id="ARBA00022692"/>
    </source>
</evidence>
<dbReference type="InterPro" id="IPR023996">
    <property type="entry name" value="TonB-dep_OMP_SusC/RagA"/>
</dbReference>
<keyword evidence="2 8" id="KW-0813">Transport</keyword>
<dbReference type="Gene3D" id="2.60.40.1120">
    <property type="entry name" value="Carboxypeptidase-like, regulatory domain"/>
    <property type="match status" value="1"/>
</dbReference>
<evidence type="ECO:0000256" key="9">
    <source>
        <dbReference type="RuleBase" id="RU003357"/>
    </source>
</evidence>
<evidence type="ECO:0000256" key="6">
    <source>
        <dbReference type="ARBA" id="ARBA00023136"/>
    </source>
</evidence>
<keyword evidence="4 8" id="KW-0812">Transmembrane</keyword>
<evidence type="ECO:0000256" key="7">
    <source>
        <dbReference type="ARBA" id="ARBA00023237"/>
    </source>
</evidence>
<evidence type="ECO:0000313" key="13">
    <source>
        <dbReference type="EMBL" id="GGZ25251.1"/>
    </source>
</evidence>
<keyword evidence="6 8" id="KW-0472">Membrane</keyword>
<dbReference type="InterPro" id="IPR039426">
    <property type="entry name" value="TonB-dep_rcpt-like"/>
</dbReference>
<dbReference type="Gene3D" id="2.40.170.20">
    <property type="entry name" value="TonB-dependent receptor, beta-barrel domain"/>
    <property type="match status" value="1"/>
</dbReference>
<comment type="caution">
    <text evidence="13">The sequence shown here is derived from an EMBL/GenBank/DDBJ whole genome shotgun (WGS) entry which is preliminary data.</text>
</comment>
<evidence type="ECO:0000256" key="1">
    <source>
        <dbReference type="ARBA" id="ARBA00004571"/>
    </source>
</evidence>
<dbReference type="InterPro" id="IPR000531">
    <property type="entry name" value="Beta-barrel_TonB"/>
</dbReference>
<keyword evidence="5 9" id="KW-0798">TonB box</keyword>
<keyword evidence="7 8" id="KW-0998">Cell outer membrane</keyword>
<dbReference type="SUPFAM" id="SSF49464">
    <property type="entry name" value="Carboxypeptidase regulatory domain-like"/>
    <property type="match status" value="1"/>
</dbReference>
<feature type="chain" id="PRO_5037263892" evidence="10">
    <location>
        <begin position="26"/>
        <end position="1027"/>
    </location>
</feature>
<dbReference type="InterPro" id="IPR012910">
    <property type="entry name" value="Plug_dom"/>
</dbReference>
<evidence type="ECO:0000256" key="5">
    <source>
        <dbReference type="ARBA" id="ARBA00023077"/>
    </source>
</evidence>
<organism evidence="13 14">
    <name type="scientific">Echinicola pacifica</name>
    <dbReference type="NCBI Taxonomy" id="346377"/>
    <lineage>
        <taxon>Bacteria</taxon>
        <taxon>Pseudomonadati</taxon>
        <taxon>Bacteroidota</taxon>
        <taxon>Cytophagia</taxon>
        <taxon>Cytophagales</taxon>
        <taxon>Cyclobacteriaceae</taxon>
        <taxon>Echinicola</taxon>
    </lineage>
</organism>
<dbReference type="RefSeq" id="WP_018473405.1">
    <property type="nucleotide sequence ID" value="NZ_BMWX01000003.1"/>
</dbReference>
<evidence type="ECO:0000256" key="2">
    <source>
        <dbReference type="ARBA" id="ARBA00022448"/>
    </source>
</evidence>
<keyword evidence="3 8" id="KW-1134">Transmembrane beta strand</keyword>
<feature type="domain" description="TonB-dependent receptor plug" evidence="12">
    <location>
        <begin position="119"/>
        <end position="224"/>
    </location>
</feature>
<dbReference type="NCBIfam" id="TIGR04056">
    <property type="entry name" value="OMP_RagA_SusC"/>
    <property type="match status" value="1"/>
</dbReference>
<evidence type="ECO:0000259" key="11">
    <source>
        <dbReference type="Pfam" id="PF00593"/>
    </source>
</evidence>
<dbReference type="Pfam" id="PF13715">
    <property type="entry name" value="CarbopepD_reg_2"/>
    <property type="match status" value="1"/>
</dbReference>
<evidence type="ECO:0000256" key="10">
    <source>
        <dbReference type="SAM" id="SignalP"/>
    </source>
</evidence>
<dbReference type="AlphaFoldDB" id="A0A918UPK4"/>
<evidence type="ECO:0000256" key="3">
    <source>
        <dbReference type="ARBA" id="ARBA00022452"/>
    </source>
</evidence>
<dbReference type="InterPro" id="IPR036942">
    <property type="entry name" value="Beta-barrel_TonB_sf"/>
</dbReference>
<dbReference type="SUPFAM" id="SSF56935">
    <property type="entry name" value="Porins"/>
    <property type="match status" value="1"/>
</dbReference>
<dbReference type="InterPro" id="IPR037066">
    <property type="entry name" value="Plug_dom_sf"/>
</dbReference>
<accession>A0A918UPK4</accession>
<dbReference type="Proteomes" id="UP000619457">
    <property type="component" value="Unassembled WGS sequence"/>
</dbReference>
<feature type="signal peptide" evidence="10">
    <location>
        <begin position="1"/>
        <end position="25"/>
    </location>
</feature>
<dbReference type="Pfam" id="PF00593">
    <property type="entry name" value="TonB_dep_Rec_b-barrel"/>
    <property type="match status" value="1"/>
</dbReference>
<proteinExistence type="inferred from homology"/>
<evidence type="ECO:0000259" key="12">
    <source>
        <dbReference type="Pfam" id="PF07715"/>
    </source>
</evidence>
<sequence length="1027" mass="114384">MKKNYKLIRLCIFVMAVLCVLSAHAQGQTITGRVLAEDAPDGLPGVTILIKGTTKGTTTDIEGRFKIAAGPADVLTFSFVGYKPAEVTVGNSSTLNITMDFDQQALQEVVVVGYGEQNRRDVTGSVVSIKEEQLEQTTPVNVLDGMQGRMSGVSITTNGGPGETSDIVIRGTSTLNGGTGPLYVVDGQQMEDISNLNPSDVASIEVLKDGASAAIYGSKSANGVVIITTKTGKAGKTKVDVSYIRSYNKLYTKIPVANTRQQRINELYHRNQASGANASPADSLSFKYNMDIDIQDILTRVGVKDQLNLALSGGSDNAKFYWNTGYITQQGVVLGSDYERINSTLNVNFNLGKKFTAGTRLMTSYDKREGLSEGGVFRHMAERMPWMPLIDWDGTYYPELFGRKNSLAIAEFAEITTRRYIGQTFNFLEYKILPSLSFKTTLGANFDLETYNEFNPTIVQRAGLAASGAERNTVSFDYQFENYFSWKKSFNNHNLNALLGMQIQEWNVRHNRFQSNDFNNDLVKTFDNVNELNISNTYTNGYGHSLSSQYMRATYNFKSKYLFATTLRRDGSSRFGTDNQYGLFPSASAGWRVSDEGFMQPLANVLTDLKFRVGVAVTGNERIGNYESRALYAPGNMYNGVNGIAPSQLANPDLLWESTRQINYGMDLALFGGKISATLDFYEKLTSDLLYNRDLPQETGFSNVRSNIGSIQNRGLEVFISASPMKIGALEWFTSFNISTNSNKIIDLAEEDGRFLSSDELYLYEEGAAIGNFYGFVSEGIFAYDESNAFDDQGQHLTPVFNGEGAFLNYILNGQTYGGPVNQLSYQGTTLKGGDVFWRDLNGDFKIDEANDRTVIGNGVPKFFGGLFNEFKVKDFRFSFLFDFNFGNDIYQNYEYTRNNRTTWTVTPGPERIEEAWYKPGDVARYPRIGSYAQNNLSANSFYVSDADFIKLRNVRLDYSLPESLLTKTNFIRNASVYFSANNLLTWTNYTGYNPELGSRGNALTPGLDNLRYPNYQEFILGLSMGF</sequence>
<reference evidence="13" key="2">
    <citation type="submission" date="2020-09" db="EMBL/GenBank/DDBJ databases">
        <authorList>
            <person name="Sun Q."/>
            <person name="Kim S."/>
        </authorList>
    </citation>
    <scope>NUCLEOTIDE SEQUENCE</scope>
    <source>
        <strain evidence="13">KCTC 12368</strain>
    </source>
</reference>
<reference evidence="13" key="1">
    <citation type="journal article" date="2014" name="Int. J. Syst. Evol. Microbiol.">
        <title>Complete genome sequence of Corynebacterium casei LMG S-19264T (=DSM 44701T), isolated from a smear-ripened cheese.</title>
        <authorList>
            <consortium name="US DOE Joint Genome Institute (JGI-PGF)"/>
            <person name="Walter F."/>
            <person name="Albersmeier A."/>
            <person name="Kalinowski J."/>
            <person name="Ruckert C."/>
        </authorList>
    </citation>
    <scope>NUCLEOTIDE SEQUENCE</scope>
    <source>
        <strain evidence="13">KCTC 12368</strain>
    </source>
</reference>
<dbReference type="InterPro" id="IPR023997">
    <property type="entry name" value="TonB-dep_OMP_SusC/RagA_CS"/>
</dbReference>
<dbReference type="NCBIfam" id="TIGR04057">
    <property type="entry name" value="SusC_RagA_signa"/>
    <property type="match status" value="1"/>
</dbReference>
<dbReference type="GO" id="GO:0009279">
    <property type="term" value="C:cell outer membrane"/>
    <property type="evidence" value="ECO:0007669"/>
    <property type="project" value="UniProtKB-SubCell"/>
</dbReference>
<evidence type="ECO:0000313" key="14">
    <source>
        <dbReference type="Proteomes" id="UP000619457"/>
    </source>
</evidence>
<comment type="similarity">
    <text evidence="8 9">Belongs to the TonB-dependent receptor family.</text>
</comment>
<protein>
    <submittedName>
        <fullName evidence="13">SusC/RagA family TonB-linked outer membrane protein</fullName>
    </submittedName>
</protein>
<dbReference type="Pfam" id="PF07715">
    <property type="entry name" value="Plug"/>
    <property type="match status" value="1"/>
</dbReference>
<evidence type="ECO:0000256" key="8">
    <source>
        <dbReference type="PROSITE-ProRule" id="PRU01360"/>
    </source>
</evidence>
<dbReference type="InterPro" id="IPR008969">
    <property type="entry name" value="CarboxyPept-like_regulatory"/>
</dbReference>
<name>A0A918UPK4_9BACT</name>
<comment type="subcellular location">
    <subcellularLocation>
        <location evidence="1 8">Cell outer membrane</location>
        <topology evidence="1 8">Multi-pass membrane protein</topology>
    </subcellularLocation>
</comment>
<dbReference type="Gene3D" id="2.170.130.10">
    <property type="entry name" value="TonB-dependent receptor, plug domain"/>
    <property type="match status" value="1"/>
</dbReference>
<keyword evidence="14" id="KW-1185">Reference proteome</keyword>